<accession>A0A0G1X7I4</accession>
<dbReference type="EMBL" id="LCRB01000002">
    <property type="protein sequence ID" value="KKW26971.1"/>
    <property type="molecule type" value="Genomic_DNA"/>
</dbReference>
<evidence type="ECO:0000313" key="1">
    <source>
        <dbReference type="EMBL" id="KKW26971.1"/>
    </source>
</evidence>
<comment type="caution">
    <text evidence="1">The sequence shown here is derived from an EMBL/GenBank/DDBJ whole genome shotgun (WGS) entry which is preliminary data.</text>
</comment>
<proteinExistence type="predicted"/>
<protein>
    <submittedName>
        <fullName evidence="1">Uncharacterized protein</fullName>
    </submittedName>
</protein>
<reference evidence="1 2" key="1">
    <citation type="journal article" date="2015" name="Nature">
        <title>rRNA introns, odd ribosomes, and small enigmatic genomes across a large radiation of phyla.</title>
        <authorList>
            <person name="Brown C.T."/>
            <person name="Hug L.A."/>
            <person name="Thomas B.C."/>
            <person name="Sharon I."/>
            <person name="Castelle C.J."/>
            <person name="Singh A."/>
            <person name="Wilkins M.J."/>
            <person name="Williams K.H."/>
            <person name="Banfield J.F."/>
        </authorList>
    </citation>
    <scope>NUCLEOTIDE SEQUENCE [LARGE SCALE GENOMIC DNA]</scope>
</reference>
<dbReference type="Proteomes" id="UP000034913">
    <property type="component" value="Unassembled WGS sequence"/>
</dbReference>
<evidence type="ECO:0000313" key="2">
    <source>
        <dbReference type="Proteomes" id="UP000034913"/>
    </source>
</evidence>
<gene>
    <name evidence="1" type="ORF">VF00_C0002G0298</name>
</gene>
<dbReference type="AlphaFoldDB" id="A0A0G1X7I4"/>
<name>A0A0G1X7I4_UNCK3</name>
<sequence>MIMSESSILELLNGLGHRAMDLTRQRDDLRVEAEPIVDVADQLRQKLTNAETSLLVAQDTLQEWKVLLLTAKLADRGLGWCSQCLRVVESPNFMWVEVIYKGTSHHHESWDGERTEYSLKHLCAACQAAVKEQYKRFYPSEVEVIDGRWGVRCGGTNMWIPAAEACAGRLFNLTATHPQKAFLPQSHIFKELWAEHCSSLLWLDQSVPA</sequence>
<organism evidence="1 2">
    <name type="scientific">candidate division Kazan bacterium GW2011_GWB1_52_7</name>
    <dbReference type="NCBI Taxonomy" id="1620414"/>
    <lineage>
        <taxon>Bacteria</taxon>
        <taxon>Bacteria division Kazan-3B-28</taxon>
    </lineage>
</organism>